<comment type="caution">
    <text evidence="2">The sequence shown here is derived from an EMBL/GenBank/DDBJ whole genome shotgun (WGS) entry which is preliminary data.</text>
</comment>
<reference evidence="2 3" key="1">
    <citation type="submission" date="2021-05" db="EMBL/GenBank/DDBJ databases">
        <title>The draft genome of Geobacter luticola JCM 17780.</title>
        <authorList>
            <person name="Xu Z."/>
            <person name="Masuda Y."/>
            <person name="Itoh H."/>
            <person name="Senoo K."/>
        </authorList>
    </citation>
    <scope>NUCLEOTIDE SEQUENCE [LARGE SCALE GENOMIC DNA]</scope>
    <source>
        <strain evidence="2 3">JCM 17780</strain>
    </source>
</reference>
<evidence type="ECO:0000256" key="1">
    <source>
        <dbReference type="SAM" id="MobiDB-lite"/>
    </source>
</evidence>
<feature type="region of interest" description="Disordered" evidence="1">
    <location>
        <begin position="99"/>
        <end position="121"/>
    </location>
</feature>
<evidence type="ECO:0000313" key="2">
    <source>
        <dbReference type="EMBL" id="MBT0653800.1"/>
    </source>
</evidence>
<gene>
    <name evidence="2" type="ORF">KI810_12090</name>
</gene>
<accession>A0ABS5SEJ9</accession>
<sequence>MPRPLAVADLLATALHGKPVEKRLQEGKIWLLWDGTVGPAIAAQARPTGFRDGVLTVTVANAPWMQQLTFLKRDIIARLNVRLGCDLVKDIYLRAGQPETQPVAVKSPPPPSRTLSPPERERVVEQTAAVANQELRDAIAGLLSKHLATEPPGRKK</sequence>
<keyword evidence="3" id="KW-1185">Reference proteome</keyword>
<evidence type="ECO:0000313" key="3">
    <source>
        <dbReference type="Proteomes" id="UP000756860"/>
    </source>
</evidence>
<dbReference type="Pfam" id="PF05258">
    <property type="entry name" value="DciA"/>
    <property type="match status" value="1"/>
</dbReference>
<organism evidence="2 3">
    <name type="scientific">Geomobilimonas luticola</name>
    <dbReference type="NCBI Taxonomy" id="1114878"/>
    <lineage>
        <taxon>Bacteria</taxon>
        <taxon>Pseudomonadati</taxon>
        <taxon>Thermodesulfobacteriota</taxon>
        <taxon>Desulfuromonadia</taxon>
        <taxon>Geobacterales</taxon>
        <taxon>Geobacteraceae</taxon>
        <taxon>Geomobilimonas</taxon>
    </lineage>
</organism>
<protein>
    <submittedName>
        <fullName evidence="2">DUF721 domain-containing protein</fullName>
    </submittedName>
</protein>
<dbReference type="InterPro" id="IPR007922">
    <property type="entry name" value="DciA-like"/>
</dbReference>
<dbReference type="EMBL" id="JAHCVK010000005">
    <property type="protein sequence ID" value="MBT0653800.1"/>
    <property type="molecule type" value="Genomic_DNA"/>
</dbReference>
<dbReference type="PANTHER" id="PTHR36456:SF1">
    <property type="entry name" value="UPF0232 PROTEIN SCO3875"/>
    <property type="match status" value="1"/>
</dbReference>
<dbReference type="Proteomes" id="UP000756860">
    <property type="component" value="Unassembled WGS sequence"/>
</dbReference>
<proteinExistence type="predicted"/>
<dbReference type="PANTHER" id="PTHR36456">
    <property type="entry name" value="UPF0232 PROTEIN SCO3875"/>
    <property type="match status" value="1"/>
</dbReference>
<name>A0ABS5SEJ9_9BACT</name>